<reference evidence="3" key="1">
    <citation type="submission" date="2022-11" db="UniProtKB">
        <authorList>
            <consortium name="WormBaseParasite"/>
        </authorList>
    </citation>
    <scope>IDENTIFICATION</scope>
</reference>
<evidence type="ECO:0000313" key="2">
    <source>
        <dbReference type="Proteomes" id="UP000887540"/>
    </source>
</evidence>
<sequence>MEQILTKLGNIPEAKAVANLPETIIAAKGLLQTPSTASFRKRAKCIQCFEMTLSSGKPKLAHVAIEGLQMLLRDPTLNSDTDTMKEADTLSAQLIQHFSNLPEFDKQIQCQVMTVLVILISSTDLKISLNDVYAAMQGDHLMDLKLRGDHLMGPAKQYGP</sequence>
<feature type="domain" description="Mon2/Sec7/BIG1-like dimerisation and cyclophilin-binding" evidence="1">
    <location>
        <begin position="35"/>
        <end position="128"/>
    </location>
</feature>
<dbReference type="Pfam" id="PF16213">
    <property type="entry name" value="DCB"/>
    <property type="match status" value="1"/>
</dbReference>
<dbReference type="AlphaFoldDB" id="A0A914DMG8"/>
<evidence type="ECO:0000313" key="3">
    <source>
        <dbReference type="WBParaSite" id="ACRNAN_scaffold2983.g7075.t1"/>
    </source>
</evidence>
<dbReference type="InterPro" id="IPR032629">
    <property type="entry name" value="DCB_dom"/>
</dbReference>
<protein>
    <submittedName>
        <fullName evidence="3">Mon2/Sec7/BIG1-like dimerisation and cyclophilin-binding domain-containing protein</fullName>
    </submittedName>
</protein>
<name>A0A914DMG8_9BILA</name>
<proteinExistence type="predicted"/>
<organism evidence="2 3">
    <name type="scientific">Acrobeloides nanus</name>
    <dbReference type="NCBI Taxonomy" id="290746"/>
    <lineage>
        <taxon>Eukaryota</taxon>
        <taxon>Metazoa</taxon>
        <taxon>Ecdysozoa</taxon>
        <taxon>Nematoda</taxon>
        <taxon>Chromadorea</taxon>
        <taxon>Rhabditida</taxon>
        <taxon>Tylenchina</taxon>
        <taxon>Cephalobomorpha</taxon>
        <taxon>Cephaloboidea</taxon>
        <taxon>Cephalobidae</taxon>
        <taxon>Acrobeloides</taxon>
    </lineage>
</organism>
<evidence type="ECO:0000259" key="1">
    <source>
        <dbReference type="Pfam" id="PF16213"/>
    </source>
</evidence>
<accession>A0A914DMG8</accession>
<dbReference type="WBParaSite" id="ACRNAN_scaffold2983.g7075.t1">
    <property type="protein sequence ID" value="ACRNAN_scaffold2983.g7075.t1"/>
    <property type="gene ID" value="ACRNAN_scaffold2983.g7075"/>
</dbReference>
<dbReference type="Proteomes" id="UP000887540">
    <property type="component" value="Unplaced"/>
</dbReference>
<keyword evidence="2" id="KW-1185">Reference proteome</keyword>